<dbReference type="AlphaFoldDB" id="A0A7W4VWL4"/>
<dbReference type="InterPro" id="IPR017969">
    <property type="entry name" value="Heavy-metal-associated_CS"/>
</dbReference>
<dbReference type="EMBL" id="JACHWR010000002">
    <property type="protein sequence ID" value="MBB3043117.1"/>
    <property type="molecule type" value="Genomic_DNA"/>
</dbReference>
<dbReference type="InterPro" id="IPR006121">
    <property type="entry name" value="HMA_dom"/>
</dbReference>
<keyword evidence="1" id="KW-0479">Metal-binding</keyword>
<accession>A0A7W4VWL4</accession>
<dbReference type="Pfam" id="PF00403">
    <property type="entry name" value="HMA"/>
    <property type="match status" value="1"/>
</dbReference>
<dbReference type="InterPro" id="IPR036163">
    <property type="entry name" value="HMA_dom_sf"/>
</dbReference>
<dbReference type="PRINTS" id="PR00944">
    <property type="entry name" value="CUEXPORT"/>
</dbReference>
<proteinExistence type="predicted"/>
<evidence type="ECO:0000259" key="2">
    <source>
        <dbReference type="PROSITE" id="PS50846"/>
    </source>
</evidence>
<protein>
    <submittedName>
        <fullName evidence="3">Copper chaperone CopZ</fullName>
    </submittedName>
</protein>
<evidence type="ECO:0000313" key="3">
    <source>
        <dbReference type="EMBL" id="MBB3043117.1"/>
    </source>
</evidence>
<keyword evidence="4" id="KW-1185">Reference proteome</keyword>
<dbReference type="GO" id="GO:0005507">
    <property type="term" value="F:copper ion binding"/>
    <property type="evidence" value="ECO:0007669"/>
    <property type="project" value="InterPro"/>
</dbReference>
<dbReference type="SUPFAM" id="SSF55008">
    <property type="entry name" value="HMA, heavy metal-associated domain"/>
    <property type="match status" value="1"/>
</dbReference>
<dbReference type="CDD" id="cd00371">
    <property type="entry name" value="HMA"/>
    <property type="match status" value="1"/>
</dbReference>
<dbReference type="Gene3D" id="3.30.70.100">
    <property type="match status" value="1"/>
</dbReference>
<name>A0A7W4VWL4_9ACTN</name>
<dbReference type="PROSITE" id="PS01047">
    <property type="entry name" value="HMA_1"/>
    <property type="match status" value="1"/>
</dbReference>
<organism evidence="3 4">
    <name type="scientific">Nocardioides soli</name>
    <dbReference type="NCBI Taxonomy" id="1036020"/>
    <lineage>
        <taxon>Bacteria</taxon>
        <taxon>Bacillati</taxon>
        <taxon>Actinomycetota</taxon>
        <taxon>Actinomycetes</taxon>
        <taxon>Propionibacteriales</taxon>
        <taxon>Nocardioidaceae</taxon>
        <taxon>Nocardioides</taxon>
    </lineage>
</organism>
<dbReference type="Proteomes" id="UP000589626">
    <property type="component" value="Unassembled WGS sequence"/>
</dbReference>
<dbReference type="RefSeq" id="WP_183593003.1">
    <property type="nucleotide sequence ID" value="NZ_JACHWR010000002.1"/>
</dbReference>
<feature type="domain" description="HMA" evidence="2">
    <location>
        <begin position="26"/>
        <end position="91"/>
    </location>
</feature>
<evidence type="ECO:0000313" key="4">
    <source>
        <dbReference type="Proteomes" id="UP000589626"/>
    </source>
</evidence>
<dbReference type="InterPro" id="IPR000428">
    <property type="entry name" value="Cu-bd"/>
</dbReference>
<evidence type="ECO:0000256" key="1">
    <source>
        <dbReference type="ARBA" id="ARBA00022723"/>
    </source>
</evidence>
<gene>
    <name evidence="3" type="ORF">FHU40_002935</name>
</gene>
<comment type="caution">
    <text evidence="3">The sequence shown here is derived from an EMBL/GenBank/DDBJ whole genome shotgun (WGS) entry which is preliminary data.</text>
</comment>
<dbReference type="PROSITE" id="PS50846">
    <property type="entry name" value="HMA_2"/>
    <property type="match status" value="1"/>
</dbReference>
<dbReference type="GO" id="GO:0006825">
    <property type="term" value="P:copper ion transport"/>
    <property type="evidence" value="ECO:0007669"/>
    <property type="project" value="InterPro"/>
</dbReference>
<reference evidence="3 4" key="1">
    <citation type="submission" date="2020-08" db="EMBL/GenBank/DDBJ databases">
        <title>Sequencing the genomes of 1000 actinobacteria strains.</title>
        <authorList>
            <person name="Klenk H.-P."/>
        </authorList>
    </citation>
    <scope>NUCLEOTIDE SEQUENCE [LARGE SCALE GENOMIC DNA]</scope>
    <source>
        <strain evidence="3 4">DSM 105498</strain>
    </source>
</reference>
<sequence>MSGCCSTNTHQAVEIEDTRTSTRPAAEASYTVAGMTCGHCVSSVTDEVGSIDGVRDVVVDLASGALTFGSDQPIPRAAVDAAVREAGYRLA</sequence>